<keyword evidence="8 11" id="KW-0503">Monooxygenase</keyword>
<dbReference type="InterPro" id="IPR002401">
    <property type="entry name" value="Cyt_P450_E_grp-I"/>
</dbReference>
<dbReference type="PRINTS" id="PR00385">
    <property type="entry name" value="P450"/>
</dbReference>
<keyword evidence="12" id="KW-1133">Transmembrane helix</keyword>
<dbReference type="PROSITE" id="PS00086">
    <property type="entry name" value="CYTOCHROME_P450"/>
    <property type="match status" value="1"/>
</dbReference>
<evidence type="ECO:0000256" key="4">
    <source>
        <dbReference type="ARBA" id="ARBA00022617"/>
    </source>
</evidence>
<dbReference type="Pfam" id="PF00067">
    <property type="entry name" value="p450"/>
    <property type="match status" value="1"/>
</dbReference>
<dbReference type="InterPro" id="IPR001128">
    <property type="entry name" value="Cyt_P450"/>
</dbReference>
<dbReference type="PRINTS" id="PR00463">
    <property type="entry name" value="EP450I"/>
</dbReference>
<dbReference type="AlphaFoldDB" id="A0A9Q0J1Q6"/>
<feature type="binding site" description="axial binding residue" evidence="10">
    <location>
        <position position="449"/>
    </location>
    <ligand>
        <name>heme</name>
        <dbReference type="ChEBI" id="CHEBI:30413"/>
    </ligand>
    <ligandPart>
        <name>Fe</name>
        <dbReference type="ChEBI" id="CHEBI:18248"/>
    </ligandPart>
</feature>
<evidence type="ECO:0000256" key="9">
    <source>
        <dbReference type="ARBA" id="ARBA00023136"/>
    </source>
</evidence>
<proteinExistence type="inferred from homology"/>
<keyword evidence="14" id="KW-1185">Reference proteome</keyword>
<evidence type="ECO:0000256" key="6">
    <source>
        <dbReference type="ARBA" id="ARBA00023002"/>
    </source>
</evidence>
<comment type="similarity">
    <text evidence="3 11">Belongs to the cytochrome P450 family.</text>
</comment>
<dbReference type="GO" id="GO:0004497">
    <property type="term" value="F:monooxygenase activity"/>
    <property type="evidence" value="ECO:0007669"/>
    <property type="project" value="UniProtKB-KW"/>
</dbReference>
<evidence type="ECO:0000256" key="11">
    <source>
        <dbReference type="RuleBase" id="RU000461"/>
    </source>
</evidence>
<evidence type="ECO:0000256" key="1">
    <source>
        <dbReference type="ARBA" id="ARBA00001971"/>
    </source>
</evidence>
<dbReference type="GO" id="GO:0005506">
    <property type="term" value="F:iron ion binding"/>
    <property type="evidence" value="ECO:0007669"/>
    <property type="project" value="InterPro"/>
</dbReference>
<reference evidence="13" key="1">
    <citation type="submission" date="2022-02" db="EMBL/GenBank/DDBJ databases">
        <authorList>
            <person name="Henning P.M."/>
            <person name="McCubbin A.G."/>
            <person name="Shore J.S."/>
        </authorList>
    </citation>
    <scope>NUCLEOTIDE SEQUENCE</scope>
    <source>
        <strain evidence="13">F60SS</strain>
        <tissue evidence="13">Leaves</tissue>
    </source>
</reference>
<keyword evidence="5 10" id="KW-0479">Metal-binding</keyword>
<keyword evidence="7 10" id="KW-0408">Iron</keyword>
<dbReference type="SUPFAM" id="SSF48264">
    <property type="entry name" value="Cytochrome P450"/>
    <property type="match status" value="1"/>
</dbReference>
<dbReference type="PANTHER" id="PTHR47943:SF9">
    <property type="entry name" value="CYTOCHROME P450"/>
    <property type="match status" value="1"/>
</dbReference>
<sequence length="509" mass="57354">MLPSPLSTLFVLIGFLVSLIYLLRATLWRPNHRNSGPKLPPGPPALPIIGNLHMLGNLPHRALHHLAKRYGPIMSMRLGYVPVIVVSSPQAAELFLKTHDAIFASRPTVQSSLYMSYGTKAMGFTPYGPYWRSVRKFCTLHLLSASKNEYFAPMRREEIDLAVGSLRNAAAASEVVDVSAMLREVIGNMICKLLFGPSGSKETDAKPLIREALSLAGAFNISDYVPWLAPLDLQGLTRRMKAFSRAMDKVLNKIIDDHENDAQWQKGKQRDFIDVMLSLLKESTNSHNEQELKIDRTNMKAIIIDMLAGGFDTSATTIEWTMSELLRHPHIMKCVQEELQSVVGMNRVVTEADLPKLTYLEMVIKESFRLHPVAPLLVPHESMEDIMIDGFRIPKKSRIFVNSWAIGRDSNTWSDNAEEFCPERFKDKDIDVRGQDFRLIPFGSGRRGCPGMQLGLIFVRLILAQLLHCFNWELPNGMRPSDLDMEEVFGLSLPRANSLVALPTYRLLC</sequence>
<evidence type="ECO:0000256" key="5">
    <source>
        <dbReference type="ARBA" id="ARBA00022723"/>
    </source>
</evidence>
<name>A0A9Q0J1Q6_9ROSI</name>
<evidence type="ECO:0000256" key="2">
    <source>
        <dbReference type="ARBA" id="ARBA00004370"/>
    </source>
</evidence>
<gene>
    <name evidence="13" type="ORF">Tsubulata_136952</name>
</gene>
<evidence type="ECO:0000313" key="13">
    <source>
        <dbReference type="EMBL" id="KAJ4825119.1"/>
    </source>
</evidence>
<dbReference type="GO" id="GO:0016020">
    <property type="term" value="C:membrane"/>
    <property type="evidence" value="ECO:0007669"/>
    <property type="project" value="UniProtKB-SubCell"/>
</dbReference>
<evidence type="ECO:0000256" key="12">
    <source>
        <dbReference type="SAM" id="Phobius"/>
    </source>
</evidence>
<accession>A0A9Q0J1Q6</accession>
<dbReference type="Proteomes" id="UP001141552">
    <property type="component" value="Unassembled WGS sequence"/>
</dbReference>
<evidence type="ECO:0000256" key="7">
    <source>
        <dbReference type="ARBA" id="ARBA00023004"/>
    </source>
</evidence>
<dbReference type="InterPro" id="IPR017972">
    <property type="entry name" value="Cyt_P450_CS"/>
</dbReference>
<evidence type="ECO:0000256" key="10">
    <source>
        <dbReference type="PIRSR" id="PIRSR602401-1"/>
    </source>
</evidence>
<evidence type="ECO:0000256" key="8">
    <source>
        <dbReference type="ARBA" id="ARBA00023033"/>
    </source>
</evidence>
<keyword evidence="6 11" id="KW-0560">Oxidoreductase</keyword>
<dbReference type="CDD" id="cd11072">
    <property type="entry name" value="CYP71-like"/>
    <property type="match status" value="1"/>
</dbReference>
<feature type="transmembrane region" description="Helical" evidence="12">
    <location>
        <begin position="6"/>
        <end position="23"/>
    </location>
</feature>
<keyword evidence="4 10" id="KW-0349">Heme</keyword>
<keyword evidence="9 12" id="KW-0472">Membrane</keyword>
<evidence type="ECO:0008006" key="15">
    <source>
        <dbReference type="Google" id="ProtNLM"/>
    </source>
</evidence>
<comment type="cofactor">
    <cofactor evidence="1 10">
        <name>heme</name>
        <dbReference type="ChEBI" id="CHEBI:30413"/>
    </cofactor>
</comment>
<dbReference type="InterPro" id="IPR036396">
    <property type="entry name" value="Cyt_P450_sf"/>
</dbReference>
<evidence type="ECO:0000256" key="3">
    <source>
        <dbReference type="ARBA" id="ARBA00010617"/>
    </source>
</evidence>
<dbReference type="Gene3D" id="1.10.630.10">
    <property type="entry name" value="Cytochrome P450"/>
    <property type="match status" value="1"/>
</dbReference>
<comment type="subcellular location">
    <subcellularLocation>
        <location evidence="2">Membrane</location>
    </subcellularLocation>
</comment>
<dbReference type="EMBL" id="JAKUCV010006995">
    <property type="protein sequence ID" value="KAJ4825119.1"/>
    <property type="molecule type" value="Genomic_DNA"/>
</dbReference>
<dbReference type="OrthoDB" id="2789670at2759"/>
<dbReference type="PANTHER" id="PTHR47943">
    <property type="entry name" value="CYTOCHROME P450 93A3-LIKE"/>
    <property type="match status" value="1"/>
</dbReference>
<dbReference type="GO" id="GO:0016705">
    <property type="term" value="F:oxidoreductase activity, acting on paired donors, with incorporation or reduction of molecular oxygen"/>
    <property type="evidence" value="ECO:0007669"/>
    <property type="project" value="InterPro"/>
</dbReference>
<reference evidence="13" key="2">
    <citation type="journal article" date="2023" name="Plants (Basel)">
        <title>Annotation of the Turnera subulata (Passifloraceae) Draft Genome Reveals the S-Locus Evolved after the Divergence of Turneroideae from Passifloroideae in a Stepwise Manner.</title>
        <authorList>
            <person name="Henning P.M."/>
            <person name="Roalson E.H."/>
            <person name="Mir W."/>
            <person name="McCubbin A.G."/>
            <person name="Shore J.S."/>
        </authorList>
    </citation>
    <scope>NUCLEOTIDE SEQUENCE</scope>
    <source>
        <strain evidence="13">F60SS</strain>
    </source>
</reference>
<dbReference type="GO" id="GO:0020037">
    <property type="term" value="F:heme binding"/>
    <property type="evidence" value="ECO:0007669"/>
    <property type="project" value="InterPro"/>
</dbReference>
<comment type="caution">
    <text evidence="13">The sequence shown here is derived from an EMBL/GenBank/DDBJ whole genome shotgun (WGS) entry which is preliminary data.</text>
</comment>
<protein>
    <recommendedName>
        <fullName evidence="15">Cytochrome P450</fullName>
    </recommendedName>
</protein>
<evidence type="ECO:0000313" key="14">
    <source>
        <dbReference type="Proteomes" id="UP001141552"/>
    </source>
</evidence>
<keyword evidence="12" id="KW-0812">Transmembrane</keyword>
<dbReference type="FunFam" id="1.10.630.10:FF:000011">
    <property type="entry name" value="Cytochrome P450 83B1"/>
    <property type="match status" value="1"/>
</dbReference>
<organism evidence="13 14">
    <name type="scientific">Turnera subulata</name>
    <dbReference type="NCBI Taxonomy" id="218843"/>
    <lineage>
        <taxon>Eukaryota</taxon>
        <taxon>Viridiplantae</taxon>
        <taxon>Streptophyta</taxon>
        <taxon>Embryophyta</taxon>
        <taxon>Tracheophyta</taxon>
        <taxon>Spermatophyta</taxon>
        <taxon>Magnoliopsida</taxon>
        <taxon>eudicotyledons</taxon>
        <taxon>Gunneridae</taxon>
        <taxon>Pentapetalae</taxon>
        <taxon>rosids</taxon>
        <taxon>fabids</taxon>
        <taxon>Malpighiales</taxon>
        <taxon>Passifloraceae</taxon>
        <taxon>Turnera</taxon>
    </lineage>
</organism>